<dbReference type="InterPro" id="IPR042099">
    <property type="entry name" value="ANL_N_sf"/>
</dbReference>
<dbReference type="EMBL" id="JBHTBS010000017">
    <property type="protein sequence ID" value="MFC7339461.1"/>
    <property type="molecule type" value="Genomic_DNA"/>
</dbReference>
<sequence length="405" mass="44720">MPDPLPKLNQLLAAILPANRFYAEKLSGLPTRFESLAEFTATIPFTTKDELAADHEAHPPYGSTHSFPLEGYHRYHQTSGTRGKPLIWLDDPNSWTWILDNWEWVWRGAGVLPGDTAFFPFSFGPFLGFWAGFEAATRMGVRAVPGGGLSSEDRLHLLKRSRSRILCCTPTYALRLAEVGLNIGLPVSSLGIRTIVVCGEPGGSIPEVRRAIESTWQARVFDHHGMTEIGPVSVSSMDQADLLLLRHESYFCEVIDPDSEKIIEPGSDQTGELVLTTLGRHGSPLLRYRTGDLVKPVPHGDHFALDGGVLSRCDDMVVIRGINIHPSAIDAVVRSFPEIGEYQVEIDQRHALTELSLKVETTEETAADLAHQLRSTFSLRIPVSAAPSGSLPTFEVKAKRWNILK</sequence>
<dbReference type="InterPro" id="IPR028154">
    <property type="entry name" value="AMP-dep_Lig_C"/>
</dbReference>
<organism evidence="2 3">
    <name type="scientific">Haloferula chungangensis</name>
    <dbReference type="NCBI Taxonomy" id="1048331"/>
    <lineage>
        <taxon>Bacteria</taxon>
        <taxon>Pseudomonadati</taxon>
        <taxon>Verrucomicrobiota</taxon>
        <taxon>Verrucomicrobiia</taxon>
        <taxon>Verrucomicrobiales</taxon>
        <taxon>Verrucomicrobiaceae</taxon>
        <taxon>Haloferula</taxon>
    </lineage>
</organism>
<keyword evidence="3" id="KW-1185">Reference proteome</keyword>
<dbReference type="Pfam" id="PF14535">
    <property type="entry name" value="AMP-binding_C_2"/>
    <property type="match status" value="1"/>
</dbReference>
<protein>
    <submittedName>
        <fullName evidence="2">Phenylacetate--CoA ligase family protein</fullName>
    </submittedName>
</protein>
<dbReference type="PANTHER" id="PTHR43845">
    <property type="entry name" value="BLR5969 PROTEIN"/>
    <property type="match status" value="1"/>
</dbReference>
<keyword evidence="2" id="KW-0436">Ligase</keyword>
<proteinExistence type="predicted"/>
<evidence type="ECO:0000259" key="1">
    <source>
        <dbReference type="Pfam" id="PF14535"/>
    </source>
</evidence>
<name>A0ABW2LD80_9BACT</name>
<dbReference type="Gene3D" id="3.40.50.12780">
    <property type="entry name" value="N-terminal domain of ligase-like"/>
    <property type="match status" value="1"/>
</dbReference>
<evidence type="ECO:0000313" key="2">
    <source>
        <dbReference type="EMBL" id="MFC7339461.1"/>
    </source>
</evidence>
<dbReference type="GO" id="GO:0016874">
    <property type="term" value="F:ligase activity"/>
    <property type="evidence" value="ECO:0007669"/>
    <property type="project" value="UniProtKB-KW"/>
</dbReference>
<feature type="domain" description="AMP-dependent ligase C-terminal" evidence="1">
    <location>
        <begin position="321"/>
        <end position="400"/>
    </location>
</feature>
<gene>
    <name evidence="2" type="ORF">ACFQY0_19870</name>
</gene>
<reference evidence="3" key="1">
    <citation type="journal article" date="2019" name="Int. J. Syst. Evol. Microbiol.">
        <title>The Global Catalogue of Microorganisms (GCM) 10K type strain sequencing project: providing services to taxonomists for standard genome sequencing and annotation.</title>
        <authorList>
            <consortium name="The Broad Institute Genomics Platform"/>
            <consortium name="The Broad Institute Genome Sequencing Center for Infectious Disease"/>
            <person name="Wu L."/>
            <person name="Ma J."/>
        </authorList>
    </citation>
    <scope>NUCLEOTIDE SEQUENCE [LARGE SCALE GENOMIC DNA]</scope>
    <source>
        <strain evidence="3">CGMCC 4.1467</strain>
    </source>
</reference>
<dbReference type="InterPro" id="IPR045851">
    <property type="entry name" value="AMP-bd_C_sf"/>
</dbReference>
<comment type="caution">
    <text evidence="2">The sequence shown here is derived from an EMBL/GenBank/DDBJ whole genome shotgun (WGS) entry which is preliminary data.</text>
</comment>
<dbReference type="Proteomes" id="UP001596472">
    <property type="component" value="Unassembled WGS sequence"/>
</dbReference>
<evidence type="ECO:0000313" key="3">
    <source>
        <dbReference type="Proteomes" id="UP001596472"/>
    </source>
</evidence>
<dbReference type="PANTHER" id="PTHR43845:SF1">
    <property type="entry name" value="BLR5969 PROTEIN"/>
    <property type="match status" value="1"/>
</dbReference>
<dbReference type="SUPFAM" id="SSF56801">
    <property type="entry name" value="Acetyl-CoA synthetase-like"/>
    <property type="match status" value="1"/>
</dbReference>
<dbReference type="Gene3D" id="3.30.300.30">
    <property type="match status" value="1"/>
</dbReference>
<accession>A0ABW2LD80</accession>